<accession>A0AAC9TSU7</accession>
<dbReference type="Pfam" id="PF02837">
    <property type="entry name" value="Glyco_hydro_2_N"/>
    <property type="match status" value="1"/>
</dbReference>
<dbReference type="RefSeq" id="WP_008732289.1">
    <property type="nucleotide sequence ID" value="NZ_CP019914.1"/>
</dbReference>
<reference evidence="6 7" key="1">
    <citation type="submission" date="2017-02" db="EMBL/GenBank/DDBJ databases">
        <title>Complete genome sequence of Brachyspira hampsonii genomovar I strain NSH-16 (ATCC BAA-2463).</title>
        <authorList>
            <person name="Mirajkar N.S."/>
            <person name="Gebhart C.J."/>
        </authorList>
    </citation>
    <scope>NUCLEOTIDE SEQUENCE [LARGE SCALE GENOMIC DNA]</scope>
    <source>
        <strain evidence="6 7">NSH-16</strain>
    </source>
</reference>
<dbReference type="InterPro" id="IPR000253">
    <property type="entry name" value="FHA_dom"/>
</dbReference>
<sequence>MREIINFNTDWKFFKEWSDNIKSDNKLKGENITLPHTVAEIPLHYFDESDTWLVSGYQNIFKYDKAKLKDKRILINFEGAMAAAEVFVNEKSFGEHKGGYLPFVYDITDELKDGENLIAVKLDSTEREDIPPFGNEIDYLCYGGIYREVQIIIADNISIENVMLTGLANQNITGKIRIRNSKKESIKETISINLYNREYHICEIKKEITLKKGELFTDITIDEHIDSDRIELWDIDNPRLYKLEVSIASNEDNFSVKIGFRDAKFTENGFFLNDKRIKLRGLNRHQSFPYVGYAMPERIQKKDADILKFDLGLNIVRSSHYPASRHFLDRCDEIGLMVFEEIPGWQHIGDKKWQKASVENVKYMIERDYHHPSIIIWGVRINESQDNHSFYKETNKTAHELDKTRQTGGVRYLVGSELLEDVYTMNDFNYDGTSDPLRAQKFVTKLDKNVPYMITEYNGHMFPTKMQDCEERLIEHTKRHFEIINAVAIDNHISGSTGWCAFDYHTHYNFGSGDRICYHGVYDMFRNPKLAASVYSSQTNKRNKIVLEPITIYTRGERSIGGISPLMVATNCDYVEIYFKDVLIAKEYPATGRYQGLNHAPVIIKMDINIPGVSDMGWTDMKLIGYIDGKPAIEKNYLNNPTFKSLYVKADDNEINSVSEGSSWDSTRITVKAVDAIGNRLPYINEAITIEVKGAGELIGNDNPVLEGGYYSFWVKSNKNKGSIKITVKNKRVKEETIEIKVK</sequence>
<dbReference type="InterPro" id="IPR006103">
    <property type="entry name" value="Glyco_hydro_2_cat"/>
</dbReference>
<keyword evidence="2 4" id="KW-0378">Hydrolase</keyword>
<dbReference type="InterPro" id="IPR023230">
    <property type="entry name" value="Glyco_hydro_2_CS"/>
</dbReference>
<evidence type="ECO:0000313" key="6">
    <source>
        <dbReference type="EMBL" id="ASJ20873.1"/>
    </source>
</evidence>
<dbReference type="SUPFAM" id="SSF49785">
    <property type="entry name" value="Galactose-binding domain-like"/>
    <property type="match status" value="1"/>
</dbReference>
<dbReference type="InterPro" id="IPR040605">
    <property type="entry name" value="Glyco_hydro2_dom5"/>
</dbReference>
<dbReference type="Pfam" id="PF18565">
    <property type="entry name" value="Glyco_hydro2_C5"/>
    <property type="match status" value="1"/>
</dbReference>
<dbReference type="InterPro" id="IPR036156">
    <property type="entry name" value="Beta-gal/glucu_dom_sf"/>
</dbReference>
<dbReference type="PROSITE" id="PS00719">
    <property type="entry name" value="GLYCOSYL_HYDROL_F2_1"/>
    <property type="match status" value="1"/>
</dbReference>
<keyword evidence="3 4" id="KW-0326">Glycosidase</keyword>
<protein>
    <submittedName>
        <fullName evidence="6">Beta-D-galactosidase</fullName>
    </submittedName>
</protein>
<dbReference type="InterPro" id="IPR013783">
    <property type="entry name" value="Ig-like_fold"/>
</dbReference>
<gene>
    <name evidence="6" type="ORF">BHAMNSH16_04115</name>
</gene>
<dbReference type="EMBL" id="CP019914">
    <property type="protein sequence ID" value="ASJ20873.1"/>
    <property type="molecule type" value="Genomic_DNA"/>
</dbReference>
<comment type="similarity">
    <text evidence="1 4">Belongs to the glycosyl hydrolase 2 family.</text>
</comment>
<proteinExistence type="inferred from homology"/>
<dbReference type="SUPFAM" id="SSF51445">
    <property type="entry name" value="(Trans)glycosidases"/>
    <property type="match status" value="1"/>
</dbReference>
<keyword evidence="7" id="KW-1185">Reference proteome</keyword>
<dbReference type="PROSITE" id="PS50006">
    <property type="entry name" value="FHA_DOMAIN"/>
    <property type="match status" value="1"/>
</dbReference>
<dbReference type="Proteomes" id="UP000264880">
    <property type="component" value="Chromosome"/>
</dbReference>
<evidence type="ECO:0000256" key="3">
    <source>
        <dbReference type="ARBA" id="ARBA00023295"/>
    </source>
</evidence>
<dbReference type="InterPro" id="IPR008979">
    <property type="entry name" value="Galactose-bd-like_sf"/>
</dbReference>
<dbReference type="Pfam" id="PF02836">
    <property type="entry name" value="Glyco_hydro_2_C"/>
    <property type="match status" value="1"/>
</dbReference>
<evidence type="ECO:0000256" key="2">
    <source>
        <dbReference type="ARBA" id="ARBA00022801"/>
    </source>
</evidence>
<evidence type="ECO:0000259" key="5">
    <source>
        <dbReference type="PROSITE" id="PS50006"/>
    </source>
</evidence>
<dbReference type="InterPro" id="IPR006101">
    <property type="entry name" value="Glyco_hydro_2"/>
</dbReference>
<dbReference type="InterPro" id="IPR051913">
    <property type="entry name" value="GH2_Domain-Containing"/>
</dbReference>
<dbReference type="GO" id="GO:0004553">
    <property type="term" value="F:hydrolase activity, hydrolyzing O-glycosyl compounds"/>
    <property type="evidence" value="ECO:0007669"/>
    <property type="project" value="InterPro"/>
</dbReference>
<dbReference type="InterPro" id="IPR006104">
    <property type="entry name" value="Glyco_hydro_2_N"/>
</dbReference>
<feature type="domain" description="FHA" evidence="5">
    <location>
        <begin position="219"/>
        <end position="277"/>
    </location>
</feature>
<dbReference type="AlphaFoldDB" id="A0AAC9TSU7"/>
<name>A0AAC9TSU7_9SPIR</name>
<dbReference type="PRINTS" id="PR00132">
    <property type="entry name" value="GLHYDRLASE2"/>
</dbReference>
<dbReference type="PANTHER" id="PTHR42732">
    <property type="entry name" value="BETA-GALACTOSIDASE"/>
    <property type="match status" value="1"/>
</dbReference>
<evidence type="ECO:0000256" key="4">
    <source>
        <dbReference type="RuleBase" id="RU361154"/>
    </source>
</evidence>
<dbReference type="Gene3D" id="2.60.120.260">
    <property type="entry name" value="Galactose-binding domain-like"/>
    <property type="match status" value="1"/>
</dbReference>
<evidence type="ECO:0000256" key="1">
    <source>
        <dbReference type="ARBA" id="ARBA00007401"/>
    </source>
</evidence>
<dbReference type="PANTHER" id="PTHR42732:SF1">
    <property type="entry name" value="BETA-MANNOSIDASE"/>
    <property type="match status" value="1"/>
</dbReference>
<evidence type="ECO:0000313" key="7">
    <source>
        <dbReference type="Proteomes" id="UP000264880"/>
    </source>
</evidence>
<dbReference type="Gene3D" id="3.20.20.80">
    <property type="entry name" value="Glycosidases"/>
    <property type="match status" value="1"/>
</dbReference>
<dbReference type="InterPro" id="IPR017853">
    <property type="entry name" value="GH"/>
</dbReference>
<dbReference type="GO" id="GO:0005975">
    <property type="term" value="P:carbohydrate metabolic process"/>
    <property type="evidence" value="ECO:0007669"/>
    <property type="project" value="InterPro"/>
</dbReference>
<dbReference type="Pfam" id="PF00703">
    <property type="entry name" value="Glyco_hydro_2"/>
    <property type="match status" value="1"/>
</dbReference>
<organism evidence="6 7">
    <name type="scientific">Brachyspira hampsonii</name>
    <dbReference type="NCBI Taxonomy" id="1287055"/>
    <lineage>
        <taxon>Bacteria</taxon>
        <taxon>Pseudomonadati</taxon>
        <taxon>Spirochaetota</taxon>
        <taxon>Spirochaetia</taxon>
        <taxon>Brachyspirales</taxon>
        <taxon>Brachyspiraceae</taxon>
        <taxon>Brachyspira</taxon>
    </lineage>
</organism>
<dbReference type="KEGG" id="bhp:BHAMNSH16_04115"/>
<dbReference type="Gene3D" id="2.60.40.10">
    <property type="entry name" value="Immunoglobulins"/>
    <property type="match status" value="2"/>
</dbReference>
<dbReference type="SUPFAM" id="SSF49303">
    <property type="entry name" value="beta-Galactosidase/glucuronidase domain"/>
    <property type="match status" value="1"/>
</dbReference>
<dbReference type="InterPro" id="IPR006102">
    <property type="entry name" value="Ig-like_GH2"/>
</dbReference>